<name>A0A1I1YN99_9BACL</name>
<evidence type="ECO:0000256" key="1">
    <source>
        <dbReference type="SAM" id="Phobius"/>
    </source>
</evidence>
<dbReference type="OrthoDB" id="875405at2"/>
<evidence type="ECO:0000313" key="3">
    <source>
        <dbReference type="Proteomes" id="UP000183410"/>
    </source>
</evidence>
<evidence type="ECO:0000313" key="2">
    <source>
        <dbReference type="EMBL" id="SFE21001.1"/>
    </source>
</evidence>
<dbReference type="Proteomes" id="UP000183410">
    <property type="component" value="Unassembled WGS sequence"/>
</dbReference>
<organism evidence="2 3">
    <name type="scientific">Paenibacillus algorifonticola</name>
    <dbReference type="NCBI Taxonomy" id="684063"/>
    <lineage>
        <taxon>Bacteria</taxon>
        <taxon>Bacillati</taxon>
        <taxon>Bacillota</taxon>
        <taxon>Bacilli</taxon>
        <taxon>Bacillales</taxon>
        <taxon>Paenibacillaceae</taxon>
        <taxon>Paenibacillus</taxon>
    </lineage>
</organism>
<feature type="transmembrane region" description="Helical" evidence="1">
    <location>
        <begin position="21"/>
        <end position="40"/>
    </location>
</feature>
<protein>
    <recommendedName>
        <fullName evidence="4">Beta-carotene 15,15'-monooxygenase</fullName>
    </recommendedName>
</protein>
<dbReference type="RefSeq" id="WP_052736835.1">
    <property type="nucleotide sequence ID" value="NZ_FONN01000001.1"/>
</dbReference>
<feature type="transmembrane region" description="Helical" evidence="1">
    <location>
        <begin position="227"/>
        <end position="245"/>
    </location>
</feature>
<evidence type="ECO:0008006" key="4">
    <source>
        <dbReference type="Google" id="ProtNLM"/>
    </source>
</evidence>
<keyword evidence="1" id="KW-1133">Transmembrane helix</keyword>
<feature type="transmembrane region" description="Helical" evidence="1">
    <location>
        <begin position="79"/>
        <end position="95"/>
    </location>
</feature>
<dbReference type="AlphaFoldDB" id="A0A1I1YN99"/>
<feature type="transmembrane region" description="Helical" evidence="1">
    <location>
        <begin position="199"/>
        <end position="220"/>
    </location>
</feature>
<sequence length="356" mass="40951">MRYSDDLVKKHEHKGGVRNGGAILFIVMTVLLAGGLFFFLRQMDVGAYTINASIVTVIVLIPLLFYFLCMKSGSRPKEFVYVVFVVSVGLVYWLTPVEQRGFLQSILRWMVPVLEIILVPYLIYRIYTIVKRYKAVDRKEQLQPIDIMREALLPVLGNGVVLEIVLSEMSVFYYSLVVWFKKPKMPESGYYTYHKESQVKMTVIVFVILIALEAIGLHFLLSRWNEVLAWILLVLNVYGILYMIALHNSVRYLPITLNEDHLAIRLGFQSSIVIPISSIESIGKAKGLNFGDKVSKDTYLAYMRVDDPQFEIRLKQQIPMRGSYGIMKNIMVVVVRVDIPHEFSAELERLINREQA</sequence>
<keyword evidence="3" id="KW-1185">Reference proteome</keyword>
<reference evidence="3" key="1">
    <citation type="submission" date="2016-10" db="EMBL/GenBank/DDBJ databases">
        <authorList>
            <person name="Varghese N."/>
            <person name="Submissions S."/>
        </authorList>
    </citation>
    <scope>NUCLEOTIDE SEQUENCE [LARGE SCALE GENOMIC DNA]</scope>
    <source>
        <strain evidence="3">CGMCC 1.10223</strain>
    </source>
</reference>
<keyword evidence="1" id="KW-0812">Transmembrane</keyword>
<feature type="transmembrane region" description="Helical" evidence="1">
    <location>
        <begin position="107"/>
        <end position="130"/>
    </location>
</feature>
<feature type="transmembrane region" description="Helical" evidence="1">
    <location>
        <begin position="46"/>
        <end position="67"/>
    </location>
</feature>
<feature type="transmembrane region" description="Helical" evidence="1">
    <location>
        <begin position="151"/>
        <end position="179"/>
    </location>
</feature>
<keyword evidence="1" id="KW-0472">Membrane</keyword>
<accession>A0A1I1YN99</accession>
<proteinExistence type="predicted"/>
<gene>
    <name evidence="2" type="ORF">SAMN04487969_101660</name>
</gene>
<dbReference type="EMBL" id="FONN01000001">
    <property type="protein sequence ID" value="SFE21001.1"/>
    <property type="molecule type" value="Genomic_DNA"/>
</dbReference>